<feature type="domain" description="Cytochrome c assembly protein" evidence="11">
    <location>
        <begin position="89"/>
        <end position="295"/>
    </location>
</feature>
<keyword evidence="3" id="KW-1003">Cell membrane</keyword>
<name>A0ABT8SGD2_9BURK</name>
<keyword evidence="13" id="KW-0456">Lyase</keyword>
<feature type="transmembrane region" description="Helical" evidence="10">
    <location>
        <begin position="247"/>
        <end position="264"/>
    </location>
</feature>
<keyword evidence="14" id="KW-1185">Reference proteome</keyword>
<dbReference type="Pfam" id="PF01578">
    <property type="entry name" value="Cytochrom_C_asm"/>
    <property type="match status" value="1"/>
</dbReference>
<gene>
    <name evidence="13" type="ORF">Q2T77_37700</name>
</gene>
<evidence type="ECO:0000259" key="11">
    <source>
        <dbReference type="Pfam" id="PF01578"/>
    </source>
</evidence>
<evidence type="ECO:0000259" key="12">
    <source>
        <dbReference type="Pfam" id="PF16327"/>
    </source>
</evidence>
<dbReference type="EMBL" id="JAUKVY010000055">
    <property type="protein sequence ID" value="MDO1537976.1"/>
    <property type="molecule type" value="Genomic_DNA"/>
</dbReference>
<feature type="domain" description="Cytochrome c-type biogenesis protein CcmF C-terminal" evidence="12">
    <location>
        <begin position="315"/>
        <end position="641"/>
    </location>
</feature>
<comment type="subcellular location">
    <subcellularLocation>
        <location evidence="1">Cell inner membrane</location>
        <topology evidence="1">Multi-pass membrane protein</topology>
    </subcellularLocation>
</comment>
<dbReference type="PANTHER" id="PTHR43653">
    <property type="entry name" value="CYTOCHROME C ASSEMBLY PROTEIN-RELATED"/>
    <property type="match status" value="1"/>
</dbReference>
<feature type="transmembrane region" description="Helical" evidence="10">
    <location>
        <begin position="494"/>
        <end position="514"/>
    </location>
</feature>
<feature type="transmembrane region" description="Helical" evidence="10">
    <location>
        <begin position="619"/>
        <end position="638"/>
    </location>
</feature>
<evidence type="ECO:0000256" key="4">
    <source>
        <dbReference type="ARBA" id="ARBA00022519"/>
    </source>
</evidence>
<evidence type="ECO:0000256" key="8">
    <source>
        <dbReference type="ARBA" id="ARBA00023136"/>
    </source>
</evidence>
<evidence type="ECO:0000256" key="6">
    <source>
        <dbReference type="ARBA" id="ARBA00022748"/>
    </source>
</evidence>
<organism evidence="13 14">
    <name type="scientific">Variovorax ginsengisoli</name>
    <dbReference type="NCBI Taxonomy" id="363844"/>
    <lineage>
        <taxon>Bacteria</taxon>
        <taxon>Pseudomonadati</taxon>
        <taxon>Pseudomonadota</taxon>
        <taxon>Betaproteobacteria</taxon>
        <taxon>Burkholderiales</taxon>
        <taxon>Comamonadaceae</taxon>
        <taxon>Variovorax</taxon>
    </lineage>
</organism>
<feature type="transmembrane region" description="Helical" evidence="10">
    <location>
        <begin position="6"/>
        <end position="30"/>
    </location>
</feature>
<dbReference type="NCBIfam" id="NF007691">
    <property type="entry name" value="PRK10369.1"/>
    <property type="match status" value="1"/>
</dbReference>
<dbReference type="InterPro" id="IPR003568">
    <property type="entry name" value="Cyt_c_biogenesis_CcmF"/>
</dbReference>
<feature type="transmembrane region" description="Helical" evidence="10">
    <location>
        <begin position="271"/>
        <end position="292"/>
    </location>
</feature>
<dbReference type="PRINTS" id="PR01410">
    <property type="entry name" value="CCBIOGENESIS"/>
</dbReference>
<keyword evidence="7 10" id="KW-1133">Transmembrane helix</keyword>
<evidence type="ECO:0000256" key="3">
    <source>
        <dbReference type="ARBA" id="ARBA00022475"/>
    </source>
</evidence>
<feature type="transmembrane region" description="Helical" evidence="10">
    <location>
        <begin position="96"/>
        <end position="114"/>
    </location>
</feature>
<feature type="transmembrane region" description="Helical" evidence="10">
    <location>
        <begin position="215"/>
        <end position="241"/>
    </location>
</feature>
<dbReference type="InterPro" id="IPR002541">
    <property type="entry name" value="Cyt_c_assembly"/>
</dbReference>
<evidence type="ECO:0000256" key="10">
    <source>
        <dbReference type="SAM" id="Phobius"/>
    </source>
</evidence>
<evidence type="ECO:0000256" key="5">
    <source>
        <dbReference type="ARBA" id="ARBA00022692"/>
    </source>
</evidence>
<dbReference type="InterPro" id="IPR003567">
    <property type="entry name" value="Cyt_c_biogenesis"/>
</dbReference>
<reference evidence="13" key="1">
    <citation type="submission" date="2023-06" db="EMBL/GenBank/DDBJ databases">
        <authorList>
            <person name="Jiang Y."/>
            <person name="Liu Q."/>
        </authorList>
    </citation>
    <scope>NUCLEOTIDE SEQUENCE</scope>
    <source>
        <strain evidence="13">CGMCC 1.12090</strain>
    </source>
</reference>
<evidence type="ECO:0000313" key="14">
    <source>
        <dbReference type="Proteomes" id="UP001169027"/>
    </source>
</evidence>
<keyword evidence="6" id="KW-0201">Cytochrome c-type biogenesis</keyword>
<proteinExistence type="inferred from homology"/>
<dbReference type="RefSeq" id="WP_301816386.1">
    <property type="nucleotide sequence ID" value="NZ_JAUJZH010000055.1"/>
</dbReference>
<feature type="transmembrane region" description="Helical" evidence="10">
    <location>
        <begin position="175"/>
        <end position="195"/>
    </location>
</feature>
<evidence type="ECO:0000256" key="9">
    <source>
        <dbReference type="ARBA" id="ARBA00037230"/>
    </source>
</evidence>
<feature type="transmembrane region" description="Helical" evidence="10">
    <location>
        <begin position="425"/>
        <end position="443"/>
    </location>
</feature>
<comment type="function">
    <text evidence="9">Required for the biogenesis of c-type cytochromes. Possible subunit of a heme lyase.</text>
</comment>
<dbReference type="PRINTS" id="PR01411">
    <property type="entry name" value="CCMFBIOGNSIS"/>
</dbReference>
<comment type="similarity">
    <text evidence="2">Belongs to the CcmF/CycK/Ccl1/NrfE/CcsA family.</text>
</comment>
<keyword evidence="4" id="KW-0997">Cell inner membrane</keyword>
<feature type="transmembrane region" description="Helical" evidence="10">
    <location>
        <begin position="393"/>
        <end position="413"/>
    </location>
</feature>
<keyword evidence="5 10" id="KW-0812">Transmembrane</keyword>
<feature type="transmembrane region" description="Helical" evidence="10">
    <location>
        <begin position="352"/>
        <end position="373"/>
    </location>
</feature>
<sequence length="672" mass="72423">MIPEIGVFSLVLALLIAVLQGSLPLAGAHWGVAGWIRLARPAALGQFVFASIAFACLAWSFLDNDFSVLYVASNSHGDLPAVYRFAAVWGGHEGSMLLWLCLLTAWTLAVALFSRQLPEAYVARVLAVMAWLSVGFLLFLLFLSNPFARLMPPALEGRDLNPLLQDPGMVVHPPILYMGYVGFSVAFAFAIGALLSGELNAAWARWSRPWTVAAWMFLTLGILLGSAWAYYVLGWGGWWFWDPVENASFMPWLVGTALIHSLAVTEKRGAFRSWTVLLAICTFSLSLLGTFLVRSGVLTSVHAFAVDPGRGLFILAFMVTVVGGSLLLFGWRAPRIGLGGRFALLSRESLLLANNVVLTVAATAVLIGTLYPLALDVLTGQKISVGPPYFEAVFVPIMVPAIFLMGVGPVARWKQASLPELAGRLRWALAASGVAALLLPLGLPADRRAWSPLSTFALLLAAWAVASAMLHAWQRLASVKGGWLERARRQPRGWYGMLVAHAGIGVFIFGATMANGFESKQELKLQVGDNVTMAGYAFRLQGIAPSKGPNFEALRATVLVTRNGAVEATLHPEKRIYRAQQMPLSQASLDVGVTRDLFVALGEPAGEQAWTLRLHVKPFMAWVWVGCLLMAFGGLLAASDRRYRLGVAARRTAGIGGAAVGGAVAFGRQEGL</sequence>
<feature type="transmembrane region" description="Helical" evidence="10">
    <location>
        <begin position="42"/>
        <end position="62"/>
    </location>
</feature>
<accession>A0ABT8SGD2</accession>
<feature type="transmembrane region" description="Helical" evidence="10">
    <location>
        <begin position="312"/>
        <end position="331"/>
    </location>
</feature>
<evidence type="ECO:0000313" key="13">
    <source>
        <dbReference type="EMBL" id="MDO1537976.1"/>
    </source>
</evidence>
<protein>
    <submittedName>
        <fullName evidence="13">Heme lyase CcmF/NrfE family subunit</fullName>
    </submittedName>
</protein>
<dbReference type="GO" id="GO:0016829">
    <property type="term" value="F:lyase activity"/>
    <property type="evidence" value="ECO:0007669"/>
    <property type="project" value="UniProtKB-KW"/>
</dbReference>
<evidence type="ECO:0000256" key="2">
    <source>
        <dbReference type="ARBA" id="ARBA00009186"/>
    </source>
</evidence>
<dbReference type="InterPro" id="IPR032523">
    <property type="entry name" value="CcmF_C"/>
</dbReference>
<dbReference type="PANTHER" id="PTHR43653:SF1">
    <property type="entry name" value="CYTOCHROME C-TYPE BIOGENESIS PROTEIN CCMF"/>
    <property type="match status" value="1"/>
</dbReference>
<keyword evidence="8 10" id="KW-0472">Membrane</keyword>
<comment type="caution">
    <text evidence="13">The sequence shown here is derived from an EMBL/GenBank/DDBJ whole genome shotgun (WGS) entry which is preliminary data.</text>
</comment>
<feature type="transmembrane region" description="Helical" evidence="10">
    <location>
        <begin position="121"/>
        <end position="143"/>
    </location>
</feature>
<dbReference type="Pfam" id="PF16327">
    <property type="entry name" value="CcmF_C"/>
    <property type="match status" value="1"/>
</dbReference>
<evidence type="ECO:0000256" key="1">
    <source>
        <dbReference type="ARBA" id="ARBA00004429"/>
    </source>
</evidence>
<feature type="transmembrane region" description="Helical" evidence="10">
    <location>
        <begin position="449"/>
        <end position="473"/>
    </location>
</feature>
<dbReference type="NCBIfam" id="TIGR00353">
    <property type="entry name" value="nrfE"/>
    <property type="match status" value="1"/>
</dbReference>
<dbReference type="Proteomes" id="UP001169027">
    <property type="component" value="Unassembled WGS sequence"/>
</dbReference>
<evidence type="ECO:0000256" key="7">
    <source>
        <dbReference type="ARBA" id="ARBA00022989"/>
    </source>
</evidence>